<evidence type="ECO:0000313" key="9">
    <source>
        <dbReference type="Proteomes" id="UP000182229"/>
    </source>
</evidence>
<reference evidence="8 9" key="2">
    <citation type="submission" date="2016-12" db="EMBL/GenBank/DDBJ databases">
        <title>Draft Genome Sequence of Cystobacter ferrugineus Strain Cbfe23.</title>
        <authorList>
            <person name="Akbar S."/>
            <person name="Dowd S.E."/>
            <person name="Stevens D.C."/>
        </authorList>
    </citation>
    <scope>NUCLEOTIDE SEQUENCE [LARGE SCALE GENOMIC DNA]</scope>
    <source>
        <strain evidence="8 9">Cbfe23</strain>
    </source>
</reference>
<accession>A0A1L9B3L1</accession>
<feature type="transmembrane region" description="Helical" evidence="7">
    <location>
        <begin position="71"/>
        <end position="96"/>
    </location>
</feature>
<feature type="transmembrane region" description="Helical" evidence="7">
    <location>
        <begin position="210"/>
        <end position="232"/>
    </location>
</feature>
<feature type="region of interest" description="Disordered" evidence="6">
    <location>
        <begin position="410"/>
        <end position="432"/>
    </location>
</feature>
<proteinExistence type="predicted"/>
<evidence type="ECO:0008006" key="10">
    <source>
        <dbReference type="Google" id="ProtNLM"/>
    </source>
</evidence>
<evidence type="ECO:0000256" key="5">
    <source>
        <dbReference type="ARBA" id="ARBA00023136"/>
    </source>
</evidence>
<dbReference type="AlphaFoldDB" id="A0A1L9B3L1"/>
<evidence type="ECO:0000256" key="4">
    <source>
        <dbReference type="ARBA" id="ARBA00022989"/>
    </source>
</evidence>
<dbReference type="PANTHER" id="PTHR42770">
    <property type="entry name" value="AMINO ACID TRANSPORTER-RELATED"/>
    <property type="match status" value="1"/>
</dbReference>
<feature type="transmembrane region" description="Helical" evidence="7">
    <location>
        <begin position="386"/>
        <end position="403"/>
    </location>
</feature>
<feature type="transmembrane region" description="Helical" evidence="7">
    <location>
        <begin position="308"/>
        <end position="328"/>
    </location>
</feature>
<gene>
    <name evidence="8" type="ORF">BON30_30380</name>
</gene>
<dbReference type="GO" id="GO:0022857">
    <property type="term" value="F:transmembrane transporter activity"/>
    <property type="evidence" value="ECO:0007669"/>
    <property type="project" value="InterPro"/>
</dbReference>
<keyword evidence="4 7" id="KW-1133">Transmembrane helix</keyword>
<dbReference type="Gene3D" id="1.20.1740.10">
    <property type="entry name" value="Amino acid/polyamine transporter I"/>
    <property type="match status" value="1"/>
</dbReference>
<dbReference type="STRING" id="83449.BON30_30380"/>
<evidence type="ECO:0000256" key="1">
    <source>
        <dbReference type="ARBA" id="ARBA00004651"/>
    </source>
</evidence>
<feature type="transmembrane region" description="Helical" evidence="7">
    <location>
        <begin position="108"/>
        <end position="127"/>
    </location>
</feature>
<name>A0A1L9B3L1_9BACT</name>
<evidence type="ECO:0000256" key="3">
    <source>
        <dbReference type="ARBA" id="ARBA00022692"/>
    </source>
</evidence>
<keyword evidence="3 7" id="KW-0812">Transmembrane</keyword>
<evidence type="ECO:0000313" key="8">
    <source>
        <dbReference type="EMBL" id="OJH36816.1"/>
    </source>
</evidence>
<evidence type="ECO:0000256" key="7">
    <source>
        <dbReference type="SAM" id="Phobius"/>
    </source>
</evidence>
<keyword evidence="9" id="KW-1185">Reference proteome</keyword>
<sequence>MIIHYITSVMGVGILIIPGHAAEIAGPASLLAWLALIVYSYPFALIFARLSVRHPDSRGIASFVEHAFGPYWGKVIALFLLFTLLIANPVLGIAGARYLSKLVAIPEGSMLLLAGYLIMSGSILFNLLGLKVSTRVQGVVLGTLIAFLVLVVSMALPQGDPGNLTPVAPNGWLAIGSALIVCFFGFIGWENAAPVAEEVIAPERTFPRAIFWAVLLVGLLYFAMALTVVLVIPPEVQYSDRVTVFSTVLGIISGHEVARVGNAVALVLLLLTTNAWVLGTSRVVYALSRDGILPASLSRVSARTGAPYAALLFLLLGYGIVVAAVAWAGKDEAALITASSAAFMLIFLATFVSALRLLRGNGIRRCIWLVIAVTIVILPFFRESLLFAALVLGLAFSLVHFFPRKRLRGPRPEHGGGSGGAVHAPTSSADAR</sequence>
<keyword evidence="2" id="KW-1003">Cell membrane</keyword>
<keyword evidence="5 7" id="KW-0472">Membrane</keyword>
<dbReference type="Pfam" id="PF13520">
    <property type="entry name" value="AA_permease_2"/>
    <property type="match status" value="1"/>
</dbReference>
<protein>
    <recommendedName>
        <fullName evidence="10">Amino acid permease</fullName>
    </recommendedName>
</protein>
<feature type="transmembrane region" description="Helical" evidence="7">
    <location>
        <begin position="139"/>
        <end position="159"/>
    </location>
</feature>
<feature type="transmembrane region" description="Helical" evidence="7">
    <location>
        <begin position="362"/>
        <end position="380"/>
    </location>
</feature>
<evidence type="ECO:0000256" key="6">
    <source>
        <dbReference type="SAM" id="MobiDB-lite"/>
    </source>
</evidence>
<dbReference type="InterPro" id="IPR050367">
    <property type="entry name" value="APC_superfamily"/>
</dbReference>
<dbReference type="Proteomes" id="UP000182229">
    <property type="component" value="Unassembled WGS sequence"/>
</dbReference>
<organism evidence="8 9">
    <name type="scientific">Cystobacter ferrugineus</name>
    <dbReference type="NCBI Taxonomy" id="83449"/>
    <lineage>
        <taxon>Bacteria</taxon>
        <taxon>Pseudomonadati</taxon>
        <taxon>Myxococcota</taxon>
        <taxon>Myxococcia</taxon>
        <taxon>Myxococcales</taxon>
        <taxon>Cystobacterineae</taxon>
        <taxon>Archangiaceae</taxon>
        <taxon>Cystobacter</taxon>
    </lineage>
</organism>
<comment type="subcellular location">
    <subcellularLocation>
        <location evidence="1">Cell membrane</location>
        <topology evidence="1">Multi-pass membrane protein</topology>
    </subcellularLocation>
</comment>
<dbReference type="PANTHER" id="PTHR42770:SF13">
    <property type="entry name" value="L-METHIONINE_BRANCHED-CHAIN AMINO ACID EXPORTER YJEH"/>
    <property type="match status" value="1"/>
</dbReference>
<reference evidence="9" key="1">
    <citation type="submission" date="2016-11" db="EMBL/GenBank/DDBJ databases">
        <authorList>
            <person name="Shukria A."/>
            <person name="Stevens D.C."/>
        </authorList>
    </citation>
    <scope>NUCLEOTIDE SEQUENCE [LARGE SCALE GENOMIC DNA]</scope>
    <source>
        <strain evidence="9">Cbfe23</strain>
    </source>
</reference>
<evidence type="ECO:0000256" key="2">
    <source>
        <dbReference type="ARBA" id="ARBA00022475"/>
    </source>
</evidence>
<dbReference type="GO" id="GO:0005886">
    <property type="term" value="C:plasma membrane"/>
    <property type="evidence" value="ECO:0007669"/>
    <property type="project" value="UniProtKB-SubCell"/>
</dbReference>
<dbReference type="PIRSF" id="PIRSF006060">
    <property type="entry name" value="AA_transporter"/>
    <property type="match status" value="1"/>
</dbReference>
<feature type="transmembrane region" description="Helical" evidence="7">
    <location>
        <begin position="334"/>
        <end position="355"/>
    </location>
</feature>
<dbReference type="InterPro" id="IPR002293">
    <property type="entry name" value="AA/rel_permease1"/>
</dbReference>
<feature type="transmembrane region" description="Helical" evidence="7">
    <location>
        <begin position="31"/>
        <end position="50"/>
    </location>
</feature>
<dbReference type="EMBL" id="MPIN01000009">
    <property type="protein sequence ID" value="OJH36816.1"/>
    <property type="molecule type" value="Genomic_DNA"/>
</dbReference>
<feature type="transmembrane region" description="Helical" evidence="7">
    <location>
        <begin position="263"/>
        <end position="287"/>
    </location>
</feature>
<feature type="transmembrane region" description="Helical" evidence="7">
    <location>
        <begin position="171"/>
        <end position="189"/>
    </location>
</feature>
<comment type="caution">
    <text evidence="8">The sequence shown here is derived from an EMBL/GenBank/DDBJ whole genome shotgun (WGS) entry which is preliminary data.</text>
</comment>